<dbReference type="Gene3D" id="3.40.850.10">
    <property type="entry name" value="Kinesin motor domain"/>
    <property type="match status" value="1"/>
</dbReference>
<evidence type="ECO:0000256" key="4">
    <source>
        <dbReference type="ARBA" id="ARBA00023175"/>
    </source>
</evidence>
<dbReference type="Proteomes" id="UP000676336">
    <property type="component" value="Unassembled WGS sequence"/>
</dbReference>
<dbReference type="GO" id="GO:0000146">
    <property type="term" value="F:microfilament motor activity"/>
    <property type="evidence" value="ECO:0007669"/>
    <property type="project" value="TreeGrafter"/>
</dbReference>
<accession>A0A8S3JWL9</accession>
<keyword evidence="2" id="KW-0067">ATP-binding</keyword>
<dbReference type="GO" id="GO:0007015">
    <property type="term" value="P:actin filament organization"/>
    <property type="evidence" value="ECO:0007669"/>
    <property type="project" value="TreeGrafter"/>
</dbReference>
<evidence type="ECO:0000313" key="9">
    <source>
        <dbReference type="Proteomes" id="UP000676336"/>
    </source>
</evidence>
<dbReference type="GO" id="GO:0005737">
    <property type="term" value="C:cytoplasm"/>
    <property type="evidence" value="ECO:0007669"/>
    <property type="project" value="TreeGrafter"/>
</dbReference>
<dbReference type="GO" id="GO:0006897">
    <property type="term" value="P:endocytosis"/>
    <property type="evidence" value="ECO:0007669"/>
    <property type="project" value="TreeGrafter"/>
</dbReference>
<keyword evidence="3 6" id="KW-0518">Myosin</keyword>
<dbReference type="GO" id="GO:0016459">
    <property type="term" value="C:myosin complex"/>
    <property type="evidence" value="ECO:0007669"/>
    <property type="project" value="UniProtKB-KW"/>
</dbReference>
<name>A0A8S3JWL9_9BILA</name>
<evidence type="ECO:0000259" key="7">
    <source>
        <dbReference type="PROSITE" id="PS51456"/>
    </source>
</evidence>
<evidence type="ECO:0000256" key="2">
    <source>
        <dbReference type="ARBA" id="ARBA00022840"/>
    </source>
</evidence>
<proteinExistence type="inferred from homology"/>
<evidence type="ECO:0000256" key="5">
    <source>
        <dbReference type="ARBA" id="ARBA00023203"/>
    </source>
</evidence>
<evidence type="ECO:0000256" key="1">
    <source>
        <dbReference type="ARBA" id="ARBA00022741"/>
    </source>
</evidence>
<dbReference type="EMBL" id="CAJOBI010350869">
    <property type="protein sequence ID" value="CAF5221104.1"/>
    <property type="molecule type" value="Genomic_DNA"/>
</dbReference>
<dbReference type="GO" id="GO:0005886">
    <property type="term" value="C:plasma membrane"/>
    <property type="evidence" value="ECO:0007669"/>
    <property type="project" value="TreeGrafter"/>
</dbReference>
<gene>
    <name evidence="8" type="ORF">SMN809_LOCUS82194</name>
</gene>
<dbReference type="InterPro" id="IPR027417">
    <property type="entry name" value="P-loop_NTPase"/>
</dbReference>
<dbReference type="PANTHER" id="PTHR13140:SF729">
    <property type="entry name" value="UNCONVENTIONAL MYOSIN-IE"/>
    <property type="match status" value="1"/>
</dbReference>
<keyword evidence="1" id="KW-0547">Nucleotide-binding</keyword>
<reference evidence="8" key="1">
    <citation type="submission" date="2021-02" db="EMBL/GenBank/DDBJ databases">
        <authorList>
            <person name="Nowell W R."/>
        </authorList>
    </citation>
    <scope>NUCLEOTIDE SEQUENCE</scope>
</reference>
<feature type="domain" description="Myosin motor" evidence="7">
    <location>
        <begin position="1"/>
        <end position="132"/>
    </location>
</feature>
<feature type="non-terminal residue" evidence="8">
    <location>
        <position position="1"/>
    </location>
</feature>
<dbReference type="Gene3D" id="1.20.58.530">
    <property type="match status" value="1"/>
</dbReference>
<dbReference type="Gene3D" id="1.20.120.720">
    <property type="entry name" value="Myosin VI head, motor domain, U50 subdomain"/>
    <property type="match status" value="1"/>
</dbReference>
<dbReference type="PANTHER" id="PTHR13140">
    <property type="entry name" value="MYOSIN"/>
    <property type="match status" value="1"/>
</dbReference>
<dbReference type="GO" id="GO:0051015">
    <property type="term" value="F:actin filament binding"/>
    <property type="evidence" value="ECO:0007669"/>
    <property type="project" value="TreeGrafter"/>
</dbReference>
<comment type="caution">
    <text evidence="8">The sequence shown here is derived from an EMBL/GenBank/DDBJ whole genome shotgun (WGS) entry which is preliminary data.</text>
</comment>
<dbReference type="PROSITE" id="PS51456">
    <property type="entry name" value="MYOSIN_MOTOR"/>
    <property type="match status" value="1"/>
</dbReference>
<keyword evidence="5 6" id="KW-0009">Actin-binding</keyword>
<dbReference type="GO" id="GO:0005524">
    <property type="term" value="F:ATP binding"/>
    <property type="evidence" value="ECO:0007669"/>
    <property type="project" value="UniProtKB-KW"/>
</dbReference>
<keyword evidence="4" id="KW-0505">Motor protein</keyword>
<sequence length="132" mass="15470">MLLFYQNEARYFLRAFWLAWFSNSILICLDLQAPCAYFGIQTEHLKKKLISKKLEFKKEEGPEVIDQTFTVDKAIFTRDALAKSTYSRIFDHLIKVVNGIFQTSTKSDLTIGILDIYGFEIFDRNSFEQFCI</sequence>
<dbReference type="InterPro" id="IPR001609">
    <property type="entry name" value="Myosin_head_motor_dom-like"/>
</dbReference>
<evidence type="ECO:0000256" key="3">
    <source>
        <dbReference type="ARBA" id="ARBA00023123"/>
    </source>
</evidence>
<comment type="caution">
    <text evidence="6">Lacks conserved residue(s) required for the propagation of feature annotation.</text>
</comment>
<dbReference type="Pfam" id="PF00063">
    <property type="entry name" value="Myosin_head"/>
    <property type="match status" value="1"/>
</dbReference>
<protein>
    <recommendedName>
        <fullName evidence="7">Myosin motor domain-containing protein</fullName>
    </recommendedName>
</protein>
<dbReference type="AlphaFoldDB" id="A0A8S3JWL9"/>
<evidence type="ECO:0000313" key="8">
    <source>
        <dbReference type="EMBL" id="CAF5221104.1"/>
    </source>
</evidence>
<organism evidence="8 9">
    <name type="scientific">Rotaria magnacalcarata</name>
    <dbReference type="NCBI Taxonomy" id="392030"/>
    <lineage>
        <taxon>Eukaryota</taxon>
        <taxon>Metazoa</taxon>
        <taxon>Spiralia</taxon>
        <taxon>Gnathifera</taxon>
        <taxon>Rotifera</taxon>
        <taxon>Eurotatoria</taxon>
        <taxon>Bdelloidea</taxon>
        <taxon>Philodinida</taxon>
        <taxon>Philodinidae</taxon>
        <taxon>Rotaria</taxon>
    </lineage>
</organism>
<dbReference type="SUPFAM" id="SSF52540">
    <property type="entry name" value="P-loop containing nucleoside triphosphate hydrolases"/>
    <property type="match status" value="1"/>
</dbReference>
<evidence type="ECO:0000256" key="6">
    <source>
        <dbReference type="PROSITE-ProRule" id="PRU00782"/>
    </source>
</evidence>
<comment type="similarity">
    <text evidence="6">Belongs to the TRAFAC class myosin-kinesin ATPase superfamily. Myosin family.</text>
</comment>
<dbReference type="GO" id="GO:0005902">
    <property type="term" value="C:microvillus"/>
    <property type="evidence" value="ECO:0007669"/>
    <property type="project" value="TreeGrafter"/>
</dbReference>
<dbReference type="InterPro" id="IPR036961">
    <property type="entry name" value="Kinesin_motor_dom_sf"/>
</dbReference>